<proteinExistence type="predicted"/>
<protein>
    <submittedName>
        <fullName evidence="2">DUF317 domain-containing protein</fullName>
    </submittedName>
</protein>
<evidence type="ECO:0000313" key="3">
    <source>
        <dbReference type="Proteomes" id="UP001589887"/>
    </source>
</evidence>
<gene>
    <name evidence="2" type="ORF">ACFH04_13390</name>
</gene>
<keyword evidence="3" id="KW-1185">Reference proteome</keyword>
<reference evidence="2 3" key="1">
    <citation type="submission" date="2024-09" db="EMBL/GenBank/DDBJ databases">
        <authorList>
            <person name="Sun Q."/>
            <person name="Mori K."/>
        </authorList>
    </citation>
    <scope>NUCLEOTIDE SEQUENCE [LARGE SCALE GENOMIC DNA]</scope>
    <source>
        <strain evidence="2 3">JCM 4557</strain>
    </source>
</reference>
<dbReference type="EMBL" id="JBHMQV010000009">
    <property type="protein sequence ID" value="MFC0844693.1"/>
    <property type="molecule type" value="Genomic_DNA"/>
</dbReference>
<feature type="domain" description="DUF317" evidence="1">
    <location>
        <begin position="48"/>
        <end position="113"/>
    </location>
</feature>
<accession>A0ABV6TFX5</accession>
<comment type="caution">
    <text evidence="2">The sequence shown here is derived from an EMBL/GenBank/DDBJ whole genome shotgun (WGS) entry which is preliminary data.</text>
</comment>
<name>A0ABV6TFX5_9ACTN</name>
<evidence type="ECO:0000313" key="2">
    <source>
        <dbReference type="EMBL" id="MFC0844693.1"/>
    </source>
</evidence>
<dbReference type="Proteomes" id="UP001589887">
    <property type="component" value="Unassembled WGS sequence"/>
</dbReference>
<dbReference type="Pfam" id="PF03771">
    <property type="entry name" value="SPDY"/>
    <property type="match status" value="2"/>
</dbReference>
<sequence length="236" mass="25456">MSALAGQVGAQLTEAGWTSLTLVRGRREPDEPVEARQVVRSTVLYIAPNALAWAQWVLPDEPLLLGDLPIAWTVSARATPSGLAQWTAYFTPGIPPEALTDFLLALHERPDPAYGYAGPHVVLDTLTDRGWVRDIDTATAICDPLLATSFAFTLLPEDGIQDGDPHTLDPATEATGWQAWCQPDINDGYLWAATFSASTPHDLVAAFADSLASPLPVLRHTLPDSTAEQLTLRTAH</sequence>
<dbReference type="InterPro" id="IPR005523">
    <property type="entry name" value="DUF317_SPDY"/>
</dbReference>
<evidence type="ECO:0000259" key="1">
    <source>
        <dbReference type="Pfam" id="PF03771"/>
    </source>
</evidence>
<organism evidence="2 3">
    <name type="scientific">Streptomyces noboritoensis</name>
    <dbReference type="NCBI Taxonomy" id="67337"/>
    <lineage>
        <taxon>Bacteria</taxon>
        <taxon>Bacillati</taxon>
        <taxon>Actinomycetota</taxon>
        <taxon>Actinomycetes</taxon>
        <taxon>Kitasatosporales</taxon>
        <taxon>Streptomycetaceae</taxon>
        <taxon>Streptomyces</taxon>
    </lineage>
</organism>
<dbReference type="RefSeq" id="WP_394319105.1">
    <property type="nucleotide sequence ID" value="NZ_JBHMQV010000009.1"/>
</dbReference>
<feature type="domain" description="DUF317" evidence="1">
    <location>
        <begin position="169"/>
        <end position="217"/>
    </location>
</feature>